<gene>
    <name evidence="13" type="ORF">FBUS_01104</name>
</gene>
<keyword evidence="8" id="KW-0325">Glycoprotein</keyword>
<feature type="transmembrane region" description="Helical" evidence="11">
    <location>
        <begin position="847"/>
        <end position="873"/>
    </location>
</feature>
<dbReference type="InterPro" id="IPR017978">
    <property type="entry name" value="GPCR_3_C"/>
</dbReference>
<evidence type="ECO:0000256" key="7">
    <source>
        <dbReference type="ARBA" id="ARBA00023170"/>
    </source>
</evidence>
<dbReference type="Pfam" id="PF00003">
    <property type="entry name" value="7tm_3"/>
    <property type="match status" value="1"/>
</dbReference>
<feature type="transmembrane region" description="Helical" evidence="11">
    <location>
        <begin position="601"/>
        <end position="628"/>
    </location>
</feature>
<dbReference type="Proteomes" id="UP000728185">
    <property type="component" value="Unassembled WGS sequence"/>
</dbReference>
<evidence type="ECO:0000256" key="3">
    <source>
        <dbReference type="ARBA" id="ARBA00022692"/>
    </source>
</evidence>
<evidence type="ECO:0000256" key="5">
    <source>
        <dbReference type="ARBA" id="ARBA00023040"/>
    </source>
</evidence>
<evidence type="ECO:0000256" key="8">
    <source>
        <dbReference type="ARBA" id="ARBA00023180"/>
    </source>
</evidence>
<feature type="transmembrane region" description="Helical" evidence="11">
    <location>
        <begin position="663"/>
        <end position="687"/>
    </location>
</feature>
<evidence type="ECO:0000256" key="9">
    <source>
        <dbReference type="ARBA" id="ARBA00023224"/>
    </source>
</evidence>
<keyword evidence="3 11" id="KW-0812">Transmembrane</keyword>
<dbReference type="InterPro" id="IPR028082">
    <property type="entry name" value="Peripla_BP_I"/>
</dbReference>
<feature type="domain" description="G-protein coupled receptors family 3 profile" evidence="12">
    <location>
        <begin position="601"/>
        <end position="881"/>
    </location>
</feature>
<dbReference type="SUPFAM" id="SSF53822">
    <property type="entry name" value="Periplasmic binding protein-like I"/>
    <property type="match status" value="1"/>
</dbReference>
<accession>A0A8E0RVZ1</accession>
<keyword evidence="4 11" id="KW-1133">Transmembrane helix</keyword>
<comment type="caution">
    <text evidence="13">The sequence shown here is derived from an EMBL/GenBank/DDBJ whole genome shotgun (WGS) entry which is preliminary data.</text>
</comment>
<comment type="subcellular location">
    <subcellularLocation>
        <location evidence="1">Cell membrane</location>
        <topology evidence="1">Multi-pass membrane protein</topology>
    </subcellularLocation>
</comment>
<evidence type="ECO:0000259" key="12">
    <source>
        <dbReference type="PROSITE" id="PS50259"/>
    </source>
</evidence>
<evidence type="ECO:0000256" key="4">
    <source>
        <dbReference type="ARBA" id="ARBA00022989"/>
    </source>
</evidence>
<reference evidence="13" key="1">
    <citation type="submission" date="2019-05" db="EMBL/GenBank/DDBJ databases">
        <title>Annotation for the trematode Fasciolopsis buski.</title>
        <authorList>
            <person name="Choi Y.-J."/>
        </authorList>
    </citation>
    <scope>NUCLEOTIDE SEQUENCE</scope>
    <source>
        <strain evidence="13">HT</strain>
        <tissue evidence="13">Whole worm</tissue>
    </source>
</reference>
<keyword evidence="6 11" id="KW-0472">Membrane</keyword>
<dbReference type="InterPro" id="IPR001828">
    <property type="entry name" value="ANF_lig-bd_rcpt"/>
</dbReference>
<keyword evidence="7 13" id="KW-0675">Receptor</keyword>
<keyword evidence="14" id="KW-1185">Reference proteome</keyword>
<feature type="transmembrane region" description="Helical" evidence="11">
    <location>
        <begin position="640"/>
        <end position="657"/>
    </location>
</feature>
<keyword evidence="2" id="KW-1003">Cell membrane</keyword>
<dbReference type="PROSITE" id="PS50259">
    <property type="entry name" value="G_PROTEIN_RECEP_F3_4"/>
    <property type="match status" value="1"/>
</dbReference>
<dbReference type="OrthoDB" id="425344at2759"/>
<feature type="compositionally biased region" description="Polar residues" evidence="10">
    <location>
        <begin position="949"/>
        <end position="960"/>
    </location>
</feature>
<feature type="transmembrane region" description="Helical" evidence="11">
    <location>
        <begin position="782"/>
        <end position="803"/>
    </location>
</feature>
<dbReference type="InterPro" id="IPR000337">
    <property type="entry name" value="GPCR_3"/>
</dbReference>
<dbReference type="Gene3D" id="2.10.50.30">
    <property type="entry name" value="GPCR, family 3, nine cysteines domain"/>
    <property type="match status" value="1"/>
</dbReference>
<feature type="transmembrane region" description="Helical" evidence="11">
    <location>
        <begin position="815"/>
        <end position="835"/>
    </location>
</feature>
<dbReference type="PANTHER" id="PTHR24060">
    <property type="entry name" value="METABOTROPIC GLUTAMATE RECEPTOR"/>
    <property type="match status" value="1"/>
</dbReference>
<evidence type="ECO:0000313" key="13">
    <source>
        <dbReference type="EMBL" id="KAA0195275.1"/>
    </source>
</evidence>
<proteinExistence type="predicted"/>
<dbReference type="PRINTS" id="PR00248">
    <property type="entry name" value="GPCRMGR"/>
</dbReference>
<dbReference type="EMBL" id="LUCM01003808">
    <property type="protein sequence ID" value="KAA0195275.1"/>
    <property type="molecule type" value="Genomic_DNA"/>
</dbReference>
<protein>
    <submittedName>
        <fullName evidence="13">Metabotropic X receptor</fullName>
    </submittedName>
</protein>
<keyword evidence="9" id="KW-0807">Transducer</keyword>
<evidence type="ECO:0000256" key="1">
    <source>
        <dbReference type="ARBA" id="ARBA00004651"/>
    </source>
</evidence>
<evidence type="ECO:0000313" key="14">
    <source>
        <dbReference type="Proteomes" id="UP000728185"/>
    </source>
</evidence>
<dbReference type="Pfam" id="PF01094">
    <property type="entry name" value="ANF_receptor"/>
    <property type="match status" value="1"/>
</dbReference>
<feature type="transmembrane region" description="Helical" evidence="11">
    <location>
        <begin position="716"/>
        <end position="737"/>
    </location>
</feature>
<evidence type="ECO:0000256" key="6">
    <source>
        <dbReference type="ARBA" id="ARBA00023136"/>
    </source>
</evidence>
<feature type="compositionally biased region" description="Polar residues" evidence="10">
    <location>
        <begin position="975"/>
        <end position="985"/>
    </location>
</feature>
<evidence type="ECO:0000256" key="10">
    <source>
        <dbReference type="SAM" id="MobiDB-lite"/>
    </source>
</evidence>
<evidence type="ECO:0000256" key="2">
    <source>
        <dbReference type="ARBA" id="ARBA00022475"/>
    </source>
</evidence>
<evidence type="ECO:0000256" key="11">
    <source>
        <dbReference type="SAM" id="Phobius"/>
    </source>
</evidence>
<dbReference type="GO" id="GO:0005886">
    <property type="term" value="C:plasma membrane"/>
    <property type="evidence" value="ECO:0007669"/>
    <property type="project" value="UniProtKB-SubCell"/>
</dbReference>
<dbReference type="InterPro" id="IPR050726">
    <property type="entry name" value="mGluR"/>
</dbReference>
<dbReference type="GO" id="GO:0004930">
    <property type="term" value="F:G protein-coupled receptor activity"/>
    <property type="evidence" value="ECO:0007669"/>
    <property type="project" value="UniProtKB-KW"/>
</dbReference>
<dbReference type="AlphaFoldDB" id="A0A8E0RVZ1"/>
<name>A0A8E0RVZ1_9TREM</name>
<keyword evidence="5" id="KW-0297">G-protein coupled receptor</keyword>
<feature type="region of interest" description="Disordered" evidence="10">
    <location>
        <begin position="947"/>
        <end position="985"/>
    </location>
</feature>
<organism evidence="13 14">
    <name type="scientific">Fasciolopsis buskii</name>
    <dbReference type="NCBI Taxonomy" id="27845"/>
    <lineage>
        <taxon>Eukaryota</taxon>
        <taxon>Metazoa</taxon>
        <taxon>Spiralia</taxon>
        <taxon>Lophotrochozoa</taxon>
        <taxon>Platyhelminthes</taxon>
        <taxon>Trematoda</taxon>
        <taxon>Digenea</taxon>
        <taxon>Plagiorchiida</taxon>
        <taxon>Echinostomata</taxon>
        <taxon>Echinostomatoidea</taxon>
        <taxon>Fasciolidae</taxon>
        <taxon>Fasciolopsis</taxon>
    </lineage>
</organism>
<dbReference type="InterPro" id="IPR038550">
    <property type="entry name" value="GPCR_3_9-Cys_sf"/>
</dbReference>
<sequence length="1030" mass="117137">MSVRRINTVLSLWQIRILFLILLIGFSQPVHLPTISSSENEPFVYPGDLLLGIFVPIHSKSISGRTRPSMTIRGPRNESPVTKMGFKFLEALLSAMDDVNGRPNYLNFTLGAIVYDSYSDPDTAVRASLEMISKTPLDAVIGPALSDVALPVANLIKLFNLPQINYYAATQMLSDRRKFPTSLRTVPSVIYTIRALVSILRRYDWIYVNLITDRSGYGESMFSGLLEELHVVGDTVCLAQVIRLREPPSRGNDSEAELKTLWHSESSVNVILCSAIMTSWTIQTVSEWPRHIRDRFLWIGTNSILEEFPNLENPLIANWANTSWISLNHFIAVLPELVFSDAATTYQINLKRDYGEVTWRDEYLLTFCGCIPKETRSNVSEEHVCDDFQSYLCQYELHKDASFYVPNTQNAVYTLAEAFKRCENGRFENGSYDGGPNYPTERLLYYLRNYNFTGFGNKTFDFFEKSDGYPRYTVISYSTRHRRWEVLVEYNDLLLPPFYKENLTVLQQIQITHPYSHCSEPCGVGQAIRPDHRNRCCWFCLNCSHDQIVTKLAKDDNSLITASPILPSTMCRFCEPGTVPNENRTRCDWLPLDSMDFHNGFAISVISVCVAALLIVLVTTVIYAYYWLTPVIRASGRETTVVLLLGIILSYIFPIAIVSTRPKAPICIVSLIAPGLCSAISYAAIYARIQQIDRIFRASQSRLRIPKKYTSRKYQIILMLLIILAEAILLAVSVYLWPPTVKLVLHGQPADVGYHWDKPGYEVIIQVGLERNRLVCFDSLNVITFTSFLIPVFLMLVTMVHAYKIRKVPTGFNEARALGFVNYVNAILFIMIPLMMQMNPLQTTEMIPLSVLLIITATNQLCVLILPKIYIVLFKPHKNTRLGIMQRIRAQSQIDSIDILNELTESRGIRLATVNVLGAHNQSPRELSPMNLTLWPDSAERPLIRERAQTTPEVSGTSQSRRADGEVKRDKTRFHSTSAMDETPTSSVDVHLCNHHSKEVVFSEYFLILDQMLTKYLNEMTLTSQDLTVR</sequence>
<dbReference type="Gene3D" id="3.40.50.2300">
    <property type="match status" value="2"/>
</dbReference>